<keyword evidence="2" id="KW-1185">Reference proteome</keyword>
<gene>
    <name evidence="1" type="ordered locus">Desca_1168</name>
</gene>
<dbReference type="STRING" id="868595.Desca_1168"/>
<dbReference type="HOGENOM" id="CLU_2805420_0_0_9"/>
<evidence type="ECO:0000313" key="2">
    <source>
        <dbReference type="Proteomes" id="UP000009226"/>
    </source>
</evidence>
<dbReference type="AlphaFoldDB" id="F6B3K3"/>
<protein>
    <submittedName>
        <fullName evidence="1">Uncharacterized protein</fullName>
    </submittedName>
</protein>
<evidence type="ECO:0000313" key="1">
    <source>
        <dbReference type="EMBL" id="AEF94032.1"/>
    </source>
</evidence>
<proteinExistence type="predicted"/>
<dbReference type="KEGG" id="dca:Desca_1168"/>
<dbReference type="eggNOG" id="ENOG502ZHM9">
    <property type="taxonomic scope" value="Bacteria"/>
</dbReference>
<dbReference type="EMBL" id="CP002736">
    <property type="protein sequence ID" value="AEF94032.1"/>
    <property type="molecule type" value="Genomic_DNA"/>
</dbReference>
<dbReference type="RefSeq" id="WP_003544473.1">
    <property type="nucleotide sequence ID" value="NC_015565.1"/>
</dbReference>
<dbReference type="Proteomes" id="UP000009226">
    <property type="component" value="Chromosome"/>
</dbReference>
<organism evidence="1 2">
    <name type="scientific">Desulfotomaculum nigrificans (strain DSM 14880 / VKM B-2319 / CO-1-SRB)</name>
    <name type="common">Desulfotomaculum carboxydivorans</name>
    <dbReference type="NCBI Taxonomy" id="868595"/>
    <lineage>
        <taxon>Bacteria</taxon>
        <taxon>Bacillati</taxon>
        <taxon>Bacillota</taxon>
        <taxon>Clostridia</taxon>
        <taxon>Eubacteriales</taxon>
        <taxon>Desulfotomaculaceae</taxon>
        <taxon>Desulfotomaculum</taxon>
    </lineage>
</organism>
<reference evidence="1" key="1">
    <citation type="submission" date="2011-05" db="EMBL/GenBank/DDBJ databases">
        <title>Complete sequence of Desulfotomaculum carboxydivorans CO-1-SRB.</title>
        <authorList>
            <consortium name="US DOE Joint Genome Institute"/>
            <person name="Lucas S."/>
            <person name="Han J."/>
            <person name="Lapidus A."/>
            <person name="Cheng J.-F."/>
            <person name="Goodwin L."/>
            <person name="Pitluck S."/>
            <person name="Peters L."/>
            <person name="Mikhailova N."/>
            <person name="Lu M."/>
            <person name="Han C."/>
            <person name="Tapia R."/>
            <person name="Land M."/>
            <person name="Hauser L."/>
            <person name="Kyrpides N."/>
            <person name="Ivanova N."/>
            <person name="Pagani I."/>
            <person name="Stams A."/>
            <person name="Plugge C."/>
            <person name="Muyzer G."/>
            <person name="Kuever J."/>
            <person name="Parshina S."/>
            <person name="Ivanova A."/>
            <person name="Nazina T."/>
            <person name="Woyke T."/>
        </authorList>
    </citation>
    <scope>NUCLEOTIDE SEQUENCE [LARGE SCALE GENOMIC DNA]</scope>
    <source>
        <strain evidence="1">CO-1-SRB</strain>
    </source>
</reference>
<accession>F6B3K3</accession>
<name>F6B3K3_DESCC</name>
<sequence length="67" mass="7760">MSENIQTIRFLNNNLGEIIMTGAQFAEWAQQKIDACNVFNEIETSKVIVEIMKKYFSLAEESNEEEQ</sequence>